<proteinExistence type="predicted"/>
<protein>
    <submittedName>
        <fullName evidence="4">DUF5726 domain-containing protein</fullName>
    </submittedName>
</protein>
<dbReference type="AlphaFoldDB" id="A0A183STL6"/>
<name>A0A183STL6_SCHSO</name>
<dbReference type="OrthoDB" id="6286776at2759"/>
<gene>
    <name evidence="2" type="ORF">SSLN_LOCUS7564</name>
</gene>
<dbReference type="WBParaSite" id="SSLN_0000784601-mRNA-1">
    <property type="protein sequence ID" value="SSLN_0000784601-mRNA-1"/>
    <property type="gene ID" value="SSLN_0000784601"/>
</dbReference>
<feature type="region of interest" description="Disordered" evidence="1">
    <location>
        <begin position="296"/>
        <end position="315"/>
    </location>
</feature>
<reference evidence="2 3" key="2">
    <citation type="submission" date="2018-11" db="EMBL/GenBank/DDBJ databases">
        <authorList>
            <consortium name="Pathogen Informatics"/>
        </authorList>
    </citation>
    <scope>NUCLEOTIDE SEQUENCE [LARGE SCALE GENOMIC DNA]</scope>
    <source>
        <strain evidence="2 3">NST_G2</strain>
    </source>
</reference>
<accession>A0A183STL6</accession>
<evidence type="ECO:0000313" key="4">
    <source>
        <dbReference type="WBParaSite" id="SSLN_0000784601-mRNA-1"/>
    </source>
</evidence>
<dbReference type="EMBL" id="UYSU01034203">
    <property type="protein sequence ID" value="VDL93949.1"/>
    <property type="molecule type" value="Genomic_DNA"/>
</dbReference>
<dbReference type="STRING" id="70667.A0A183STL6"/>
<evidence type="ECO:0000313" key="2">
    <source>
        <dbReference type="EMBL" id="VDL93949.1"/>
    </source>
</evidence>
<keyword evidence="3" id="KW-1185">Reference proteome</keyword>
<dbReference type="Proteomes" id="UP000275846">
    <property type="component" value="Unassembled WGS sequence"/>
</dbReference>
<sequence>MHTIMSQAQLLLTPLGDDFTAEPYIVPCDFNENAYVTDSNELEVGENDQPGDVDMLDDESFACIEQDQLPVLSNPATSTQPCASIQTAPFVPPPSKNPAADPAAVGVSAKCPEETVQSLEPARPTAAFFKERGIDEELPLNGNRKSSGVTMMSRARFYQFHPLYCLSVPYQEPVIADRPVYLYTWSLPRPDAVARLAKVNASCFQHVDQTIGLVFSKPIAKSKFVCRIPLYLQGGMCRVRLIQRTVMTLSVDQLTLAQQAHEVLARLSSDMNRPANFGIQYGGGMLSYFSPPTTTIAGSQGEEPTETGSASSPPRPVCVNPFTGLAFDPSRSPICALFVIVRLPGKFCQQRSLMFTFFGMLTRL</sequence>
<reference evidence="4" key="1">
    <citation type="submission" date="2016-06" db="UniProtKB">
        <authorList>
            <consortium name="WormBaseParasite"/>
        </authorList>
    </citation>
    <scope>IDENTIFICATION</scope>
</reference>
<evidence type="ECO:0000313" key="3">
    <source>
        <dbReference type="Proteomes" id="UP000275846"/>
    </source>
</evidence>
<organism evidence="4">
    <name type="scientific">Schistocephalus solidus</name>
    <name type="common">Tapeworm</name>
    <dbReference type="NCBI Taxonomy" id="70667"/>
    <lineage>
        <taxon>Eukaryota</taxon>
        <taxon>Metazoa</taxon>
        <taxon>Spiralia</taxon>
        <taxon>Lophotrochozoa</taxon>
        <taxon>Platyhelminthes</taxon>
        <taxon>Cestoda</taxon>
        <taxon>Eucestoda</taxon>
        <taxon>Diphyllobothriidea</taxon>
        <taxon>Diphyllobothriidae</taxon>
        <taxon>Schistocephalus</taxon>
    </lineage>
</organism>
<evidence type="ECO:0000256" key="1">
    <source>
        <dbReference type="SAM" id="MobiDB-lite"/>
    </source>
</evidence>